<dbReference type="PANTHER" id="PTHR43180:SF28">
    <property type="entry name" value="NAD(P)-BINDING ROSSMANN-FOLD SUPERFAMILY PROTEIN"/>
    <property type="match status" value="1"/>
</dbReference>
<comment type="caution">
    <text evidence="6">The sequence shown here is derived from an EMBL/GenBank/DDBJ whole genome shotgun (WGS) entry which is preliminary data.</text>
</comment>
<evidence type="ECO:0000256" key="5">
    <source>
        <dbReference type="ARBA" id="ARBA00023221"/>
    </source>
</evidence>
<dbReference type="Gene3D" id="3.40.50.720">
    <property type="entry name" value="NAD(P)-binding Rossmann-like Domain"/>
    <property type="match status" value="1"/>
</dbReference>
<dbReference type="InterPro" id="IPR036291">
    <property type="entry name" value="NAD(P)-bd_dom_sf"/>
</dbReference>
<proteinExistence type="inferred from homology"/>
<keyword evidence="7" id="KW-1185">Reference proteome</keyword>
<dbReference type="InterPro" id="IPR002347">
    <property type="entry name" value="SDR_fam"/>
</dbReference>
<dbReference type="Pfam" id="PF00106">
    <property type="entry name" value="adh_short"/>
    <property type="match status" value="1"/>
</dbReference>
<gene>
    <name evidence="6" type="ORF">ESP70_018915</name>
</gene>
<comment type="similarity">
    <text evidence="1">Belongs to the short-chain dehydrogenases/reductases (SDR) family.</text>
</comment>
<evidence type="ECO:0000256" key="2">
    <source>
        <dbReference type="ARBA" id="ARBA00023002"/>
    </source>
</evidence>
<accession>A0A5M4F917</accession>
<keyword evidence="4" id="KW-0443">Lipid metabolism</keyword>
<evidence type="ECO:0000256" key="3">
    <source>
        <dbReference type="ARBA" id="ARBA00023027"/>
    </source>
</evidence>
<evidence type="ECO:0000256" key="1">
    <source>
        <dbReference type="ARBA" id="ARBA00006484"/>
    </source>
</evidence>
<keyword evidence="2" id="KW-0560">Oxidoreductase</keyword>
<dbReference type="CDD" id="cd05233">
    <property type="entry name" value="SDR_c"/>
    <property type="match status" value="1"/>
</dbReference>
<dbReference type="Proteomes" id="UP000380867">
    <property type="component" value="Unassembled WGS sequence"/>
</dbReference>
<dbReference type="PANTHER" id="PTHR43180">
    <property type="entry name" value="3-OXOACYL-(ACYL-CARRIER-PROTEIN) REDUCTASE (AFU_ORTHOLOGUE AFUA_6G11210)"/>
    <property type="match status" value="1"/>
</dbReference>
<keyword evidence="5" id="KW-0753">Steroid metabolism</keyword>
<dbReference type="SUPFAM" id="SSF51735">
    <property type="entry name" value="NAD(P)-binding Rossmann-fold domains"/>
    <property type="match status" value="1"/>
</dbReference>
<name>A0A5M4F917_9ACTN</name>
<dbReference type="PRINTS" id="PR00081">
    <property type="entry name" value="GDHRDH"/>
</dbReference>
<keyword evidence="3" id="KW-0520">NAD</keyword>
<protein>
    <submittedName>
        <fullName evidence="6">SDR family oxidoreductase</fullName>
    </submittedName>
</protein>
<dbReference type="OrthoDB" id="9803333at2"/>
<sequence>MRLKDKVVVITGAGSGLGRVSSRLFAQEGARVVITDISEARAKETLEQVLGDGNEAIAVKADVTIESEVEAAVQAAVDTYGRLDVMFANAGIPAKGFGSAALENITEEEWDETNDVVLKGVFFSVKHAVRAMKNNPGGPAGSSIICTSSAASMAGYPGFPQYGAAKGGINAFVRLCAAWEIGKYGIRINAICPTHGMSANFILPGDAPVLGKSHEEMQGEWIKEHSPIPLKLDRAPNLLDNAYPALFLASDESMYMSGVSIPITDGGTLATVAIPFGDNWREDLYGNASGEAQQA</sequence>
<dbReference type="RefSeq" id="WP_149690885.1">
    <property type="nucleotide sequence ID" value="NZ_SDPQ02000004.1"/>
</dbReference>
<reference evidence="6" key="1">
    <citation type="submission" date="2019-09" db="EMBL/GenBank/DDBJ databases">
        <authorList>
            <person name="Li J."/>
        </authorList>
    </citation>
    <scope>NUCLEOTIDE SEQUENCE [LARGE SCALE GENOMIC DNA]</scope>
    <source>
        <strain evidence="6">JCM 14732</strain>
    </source>
</reference>
<dbReference type="EMBL" id="SDPQ02000004">
    <property type="protein sequence ID" value="KAA1394275.1"/>
    <property type="molecule type" value="Genomic_DNA"/>
</dbReference>
<evidence type="ECO:0000313" key="6">
    <source>
        <dbReference type="EMBL" id="KAA1394275.1"/>
    </source>
</evidence>
<evidence type="ECO:0000313" key="7">
    <source>
        <dbReference type="Proteomes" id="UP000380867"/>
    </source>
</evidence>
<dbReference type="GO" id="GO:0016491">
    <property type="term" value="F:oxidoreductase activity"/>
    <property type="evidence" value="ECO:0007669"/>
    <property type="project" value="UniProtKB-KW"/>
</dbReference>
<dbReference type="AlphaFoldDB" id="A0A5M4F917"/>
<dbReference type="GO" id="GO:0008202">
    <property type="term" value="P:steroid metabolic process"/>
    <property type="evidence" value="ECO:0007669"/>
    <property type="project" value="UniProtKB-KW"/>
</dbReference>
<dbReference type="FunFam" id="3.40.50.720:FF:000084">
    <property type="entry name" value="Short-chain dehydrogenase reductase"/>
    <property type="match status" value="1"/>
</dbReference>
<evidence type="ECO:0000256" key="4">
    <source>
        <dbReference type="ARBA" id="ARBA00023098"/>
    </source>
</evidence>
<organism evidence="6 7">
    <name type="scientific">Aeromicrobium ginsengisoli</name>
    <dbReference type="NCBI Taxonomy" id="363867"/>
    <lineage>
        <taxon>Bacteria</taxon>
        <taxon>Bacillati</taxon>
        <taxon>Actinomycetota</taxon>
        <taxon>Actinomycetes</taxon>
        <taxon>Propionibacteriales</taxon>
        <taxon>Nocardioidaceae</taxon>
        <taxon>Aeromicrobium</taxon>
    </lineage>
</organism>